<dbReference type="EMBL" id="CP141261">
    <property type="protein sequence ID" value="WRL65129.1"/>
    <property type="molecule type" value="Genomic_DNA"/>
</dbReference>
<feature type="compositionally biased region" description="Polar residues" evidence="1">
    <location>
        <begin position="126"/>
        <end position="135"/>
    </location>
</feature>
<accession>A0ABZ1B309</accession>
<feature type="compositionally biased region" description="Polar residues" evidence="1">
    <location>
        <begin position="153"/>
        <end position="166"/>
    </location>
</feature>
<gene>
    <name evidence="2" type="ORF">U6N30_05445</name>
</gene>
<reference evidence="2 3" key="1">
    <citation type="submission" date="2023-12" db="EMBL/GenBank/DDBJ databases">
        <title>Blastococcus brunescens sp. nov., an actonobacterium isolated from sandstone collected in sahara desert.</title>
        <authorList>
            <person name="Gtari M."/>
            <person name="Ghodhbane F."/>
        </authorList>
    </citation>
    <scope>NUCLEOTIDE SEQUENCE [LARGE SCALE GENOMIC DNA]</scope>
    <source>
        <strain evidence="2 3">BMG 8361</strain>
    </source>
</reference>
<sequence>MTSSSHLSADLAEHWPPSIRLLLGESASQLWSAVLAPLGGSLRGLRATNVSLQPDGASTVQFSAVVTWSDGRETRESLAATTGARIPDGAAVLEGGSGRRPSGSVSGGGRWTRRSPGWRGAPPRSRSATGWSSSGWHPARRGCGSARTAPAGGQSSRRSTPTDRGT</sequence>
<protein>
    <submittedName>
        <fullName evidence="2">Uncharacterized protein</fullName>
    </submittedName>
</protein>
<evidence type="ECO:0000313" key="3">
    <source>
        <dbReference type="Proteomes" id="UP001324287"/>
    </source>
</evidence>
<name>A0ABZ1B309_9ACTN</name>
<feature type="region of interest" description="Disordered" evidence="1">
    <location>
        <begin position="78"/>
        <end position="166"/>
    </location>
</feature>
<proteinExistence type="predicted"/>
<keyword evidence="3" id="KW-1185">Reference proteome</keyword>
<dbReference type="RefSeq" id="WP_324276453.1">
    <property type="nucleotide sequence ID" value="NZ_CP141261.1"/>
</dbReference>
<evidence type="ECO:0000256" key="1">
    <source>
        <dbReference type="SAM" id="MobiDB-lite"/>
    </source>
</evidence>
<dbReference type="Proteomes" id="UP001324287">
    <property type="component" value="Chromosome"/>
</dbReference>
<organism evidence="2 3">
    <name type="scientific">Blastococcus brunescens</name>
    <dbReference type="NCBI Taxonomy" id="1564165"/>
    <lineage>
        <taxon>Bacteria</taxon>
        <taxon>Bacillati</taxon>
        <taxon>Actinomycetota</taxon>
        <taxon>Actinomycetes</taxon>
        <taxon>Geodermatophilales</taxon>
        <taxon>Geodermatophilaceae</taxon>
        <taxon>Blastococcus</taxon>
    </lineage>
</organism>
<evidence type="ECO:0000313" key="2">
    <source>
        <dbReference type="EMBL" id="WRL65129.1"/>
    </source>
</evidence>